<evidence type="ECO:0000256" key="7">
    <source>
        <dbReference type="ARBA" id="ARBA00037904"/>
    </source>
</evidence>
<keyword evidence="5" id="KW-0472">Membrane</keyword>
<accession>A0ABU2CRH3</accession>
<dbReference type="RefSeq" id="WP_274995138.1">
    <property type="nucleotide sequence ID" value="NZ_JAJQQP010000008.1"/>
</dbReference>
<proteinExistence type="inferred from homology"/>
<comment type="similarity">
    <text evidence="8">Belongs to the glycosyltransferase 2 family. CrtQ subfamily.</text>
</comment>
<dbReference type="InterPro" id="IPR029044">
    <property type="entry name" value="Nucleotide-diphossugar_trans"/>
</dbReference>
<keyword evidence="4" id="KW-0808">Transferase</keyword>
<sequence length="250" mass="27474">MTSDLAPTVSVVIPVRNDAPALDACLALLARQTVDPLEIVVVDNASTDASAAVAHRWGAVVVAEPSVGIPAAAATGYDTAKGTVIARLDADSRPGPRWVETVVEQMAAEPGLDALTGAGSFYDAPRGMRVAAAVAYLGSYYVLGHLALGHTALWGSCMAMRSEAWRAVRREVVRDDTEVHDDLDLAFRLGPGHRIRLDRSWRVGVSARSLRGRRQRRRRLDRAWRTLRLNWQDAPPWERWLRRTSLPRRG</sequence>
<dbReference type="PANTHER" id="PTHR43646">
    <property type="entry name" value="GLYCOSYLTRANSFERASE"/>
    <property type="match status" value="1"/>
</dbReference>
<organism evidence="11 12">
    <name type="scientific">Promicromonospora iranensis</name>
    <dbReference type="NCBI Taxonomy" id="1105144"/>
    <lineage>
        <taxon>Bacteria</taxon>
        <taxon>Bacillati</taxon>
        <taxon>Actinomycetota</taxon>
        <taxon>Actinomycetes</taxon>
        <taxon>Micrococcales</taxon>
        <taxon>Promicromonosporaceae</taxon>
        <taxon>Promicromonospora</taxon>
    </lineage>
</organism>
<dbReference type="Proteomes" id="UP001183585">
    <property type="component" value="Unassembled WGS sequence"/>
</dbReference>
<feature type="domain" description="Glycosyltransferase 2-like" evidence="10">
    <location>
        <begin position="10"/>
        <end position="162"/>
    </location>
</feature>
<evidence type="ECO:0000256" key="9">
    <source>
        <dbReference type="ARBA" id="ARBA00040345"/>
    </source>
</evidence>
<evidence type="ECO:0000256" key="2">
    <source>
        <dbReference type="ARBA" id="ARBA00022475"/>
    </source>
</evidence>
<comment type="caution">
    <text evidence="11">The sequence shown here is derived from an EMBL/GenBank/DDBJ whole genome shotgun (WGS) entry which is preliminary data.</text>
</comment>
<evidence type="ECO:0000256" key="5">
    <source>
        <dbReference type="ARBA" id="ARBA00023136"/>
    </source>
</evidence>
<dbReference type="Gene3D" id="3.90.550.10">
    <property type="entry name" value="Spore Coat Polysaccharide Biosynthesis Protein SpsA, Chain A"/>
    <property type="match status" value="1"/>
</dbReference>
<evidence type="ECO:0000259" key="10">
    <source>
        <dbReference type="Pfam" id="PF00535"/>
    </source>
</evidence>
<evidence type="ECO:0000256" key="4">
    <source>
        <dbReference type="ARBA" id="ARBA00022679"/>
    </source>
</evidence>
<evidence type="ECO:0000256" key="6">
    <source>
        <dbReference type="ARBA" id="ARBA00037281"/>
    </source>
</evidence>
<name>A0ABU2CRH3_9MICO</name>
<comment type="subcellular location">
    <subcellularLocation>
        <location evidence="1">Cell membrane</location>
    </subcellularLocation>
</comment>
<dbReference type="PANTHER" id="PTHR43646:SF2">
    <property type="entry name" value="GLYCOSYLTRANSFERASE 2-LIKE DOMAIN-CONTAINING PROTEIN"/>
    <property type="match status" value="1"/>
</dbReference>
<evidence type="ECO:0000256" key="3">
    <source>
        <dbReference type="ARBA" id="ARBA00022676"/>
    </source>
</evidence>
<keyword evidence="2" id="KW-1003">Cell membrane</keyword>
<protein>
    <recommendedName>
        <fullName evidence="9">4,4'-diaponeurosporenoate glycosyltransferase</fullName>
    </recommendedName>
</protein>
<evidence type="ECO:0000256" key="1">
    <source>
        <dbReference type="ARBA" id="ARBA00004236"/>
    </source>
</evidence>
<evidence type="ECO:0000313" key="12">
    <source>
        <dbReference type="Proteomes" id="UP001183585"/>
    </source>
</evidence>
<comment type="pathway">
    <text evidence="7">Carotenoid biosynthesis; staphyloxanthin biosynthesis; staphyloxanthin from farnesyl diphosphate: step 4/5.</text>
</comment>
<dbReference type="InterPro" id="IPR001173">
    <property type="entry name" value="Glyco_trans_2-like"/>
</dbReference>
<keyword evidence="12" id="KW-1185">Reference proteome</keyword>
<reference evidence="11 12" key="1">
    <citation type="submission" date="2023-07" db="EMBL/GenBank/DDBJ databases">
        <title>Sequencing the genomes of 1000 actinobacteria strains.</title>
        <authorList>
            <person name="Klenk H.-P."/>
        </authorList>
    </citation>
    <scope>NUCLEOTIDE SEQUENCE [LARGE SCALE GENOMIC DNA]</scope>
    <source>
        <strain evidence="11 12">DSM 45554</strain>
    </source>
</reference>
<dbReference type="EMBL" id="JAVDYE010000001">
    <property type="protein sequence ID" value="MDR7383881.1"/>
    <property type="molecule type" value="Genomic_DNA"/>
</dbReference>
<dbReference type="Pfam" id="PF00535">
    <property type="entry name" value="Glycos_transf_2"/>
    <property type="match status" value="1"/>
</dbReference>
<comment type="function">
    <text evidence="6">Catalyzes the glycosylation of 4,4'-diaponeurosporenoate, i.e. the esterification of glucose at the C1'' position with the carboxyl group of 4,4'-diaponeurosporenic acid, to form glycosyl-4,4'-diaponeurosporenoate. This is a step in the biosynthesis of staphyloxanthin, an orange pigment present in most staphylococci strains.</text>
</comment>
<dbReference type="CDD" id="cd00761">
    <property type="entry name" value="Glyco_tranf_GTA_type"/>
    <property type="match status" value="1"/>
</dbReference>
<keyword evidence="3" id="KW-0328">Glycosyltransferase</keyword>
<gene>
    <name evidence="11" type="ORF">J2S48_003396</name>
</gene>
<evidence type="ECO:0000256" key="8">
    <source>
        <dbReference type="ARBA" id="ARBA00038120"/>
    </source>
</evidence>
<evidence type="ECO:0000313" key="11">
    <source>
        <dbReference type="EMBL" id="MDR7383881.1"/>
    </source>
</evidence>
<dbReference type="SUPFAM" id="SSF53448">
    <property type="entry name" value="Nucleotide-diphospho-sugar transferases"/>
    <property type="match status" value="1"/>
</dbReference>